<reference evidence="1 2" key="1">
    <citation type="journal article" date="2019" name="Emerg. Microbes Infect.">
        <title>Comprehensive subspecies identification of 175 nontuberculous mycobacteria species based on 7547 genomic profiles.</title>
        <authorList>
            <person name="Matsumoto Y."/>
            <person name="Kinjo T."/>
            <person name="Motooka D."/>
            <person name="Nabeya D."/>
            <person name="Jung N."/>
            <person name="Uechi K."/>
            <person name="Horii T."/>
            <person name="Iida T."/>
            <person name="Fujita J."/>
            <person name="Nakamura S."/>
        </authorList>
    </citation>
    <scope>NUCLEOTIDE SEQUENCE [LARGE SCALE GENOMIC DNA]</scope>
    <source>
        <strain evidence="1 2">JCM 30996</strain>
    </source>
</reference>
<name>A0A7I9ZVK1_9MYCO</name>
<organism evidence="1 2">
    <name type="scientific">Mycolicibacterium hippocampi</name>
    <dbReference type="NCBI Taxonomy" id="659824"/>
    <lineage>
        <taxon>Bacteria</taxon>
        <taxon>Bacillati</taxon>
        <taxon>Actinomycetota</taxon>
        <taxon>Actinomycetes</taxon>
        <taxon>Mycobacteriales</taxon>
        <taxon>Mycobacteriaceae</taxon>
        <taxon>Mycolicibacterium</taxon>
    </lineage>
</organism>
<protein>
    <submittedName>
        <fullName evidence="1">Uncharacterized protein</fullName>
    </submittedName>
</protein>
<dbReference type="EMBL" id="BLLB01000002">
    <property type="protein sequence ID" value="GFH04859.1"/>
    <property type="molecule type" value="Genomic_DNA"/>
</dbReference>
<accession>A0A7I9ZVK1</accession>
<gene>
    <name evidence="1" type="ORF">MHIP_53420</name>
</gene>
<evidence type="ECO:0000313" key="2">
    <source>
        <dbReference type="Proteomes" id="UP000465304"/>
    </source>
</evidence>
<sequence length="113" mass="12840">MINVRLLVEFLGVQPSSKKADASAASLDPAWQPPKDTELALRLKEHWRFASKHVVHFSDQSHLWQTLNRRRLDSIADDVLTLWDDYATLAAHPMIQRRGNFTVFGDLDASEGT</sequence>
<keyword evidence="2" id="KW-1185">Reference proteome</keyword>
<proteinExistence type="predicted"/>
<comment type="caution">
    <text evidence="1">The sequence shown here is derived from an EMBL/GenBank/DDBJ whole genome shotgun (WGS) entry which is preliminary data.</text>
</comment>
<dbReference type="AlphaFoldDB" id="A0A7I9ZVK1"/>
<dbReference type="Proteomes" id="UP000465304">
    <property type="component" value="Unassembled WGS sequence"/>
</dbReference>
<evidence type="ECO:0000313" key="1">
    <source>
        <dbReference type="EMBL" id="GFH04859.1"/>
    </source>
</evidence>